<keyword evidence="5 6" id="KW-0472">Membrane</keyword>
<dbReference type="STRING" id="1888891.DSOL_0741"/>
<dbReference type="EMBL" id="MLBF01000003">
    <property type="protein sequence ID" value="OLN33494.1"/>
    <property type="molecule type" value="Genomic_DNA"/>
</dbReference>
<comment type="caution">
    <text evidence="7">The sequence shown here is derived from an EMBL/GenBank/DDBJ whole genome shotgun (WGS) entry which is preliminary data.</text>
</comment>
<accession>A0A1Q8R1P0</accession>
<evidence type="ECO:0000313" key="7">
    <source>
        <dbReference type="EMBL" id="OLN33494.1"/>
    </source>
</evidence>
<keyword evidence="8" id="KW-1185">Reference proteome</keyword>
<sequence>MPSFNEDQLLPSSSAAPAVTQSVFSWWGLLGTLLVFLIILLVSLWIIRRLNQATLRNMDTPWARVLDRQVLAGQQNLYLVEIAGQLQVLGGTDHHLVKISEINDPAVAAEILEEIATRPTERVGGWVKRIQELWRRPSRQKEPFSRELERLLEEVEK</sequence>
<dbReference type="InterPro" id="IPR022781">
    <property type="entry name" value="Flagellar_biosynth_FliO"/>
</dbReference>
<evidence type="ECO:0000256" key="4">
    <source>
        <dbReference type="ARBA" id="ARBA00022989"/>
    </source>
</evidence>
<dbReference type="Pfam" id="PF04347">
    <property type="entry name" value="FliO"/>
    <property type="match status" value="1"/>
</dbReference>
<keyword evidence="4 6" id="KW-1133">Transmembrane helix</keyword>
<evidence type="ECO:0000256" key="1">
    <source>
        <dbReference type="ARBA" id="ARBA00004236"/>
    </source>
</evidence>
<dbReference type="Proteomes" id="UP000186102">
    <property type="component" value="Unassembled WGS sequence"/>
</dbReference>
<name>A0A1Q8R1P0_9FIRM</name>
<keyword evidence="7" id="KW-0969">Cilium</keyword>
<evidence type="ECO:0000256" key="5">
    <source>
        <dbReference type="ARBA" id="ARBA00023136"/>
    </source>
</evidence>
<dbReference type="OrthoDB" id="1797063at2"/>
<feature type="transmembrane region" description="Helical" evidence="6">
    <location>
        <begin position="24"/>
        <end position="47"/>
    </location>
</feature>
<protein>
    <submittedName>
        <fullName evidence="7">Flagellar biosynthesis protein FliZ</fullName>
    </submittedName>
</protein>
<dbReference type="GO" id="GO:0044781">
    <property type="term" value="P:bacterial-type flagellum organization"/>
    <property type="evidence" value="ECO:0007669"/>
    <property type="project" value="InterPro"/>
</dbReference>
<evidence type="ECO:0000256" key="2">
    <source>
        <dbReference type="ARBA" id="ARBA00022475"/>
    </source>
</evidence>
<dbReference type="RefSeq" id="WP_075363534.1">
    <property type="nucleotide sequence ID" value="NZ_MLBF01000003.1"/>
</dbReference>
<gene>
    <name evidence="7" type="ORF">DSOL_0741</name>
</gene>
<dbReference type="AlphaFoldDB" id="A0A1Q8R1P0"/>
<comment type="subcellular location">
    <subcellularLocation>
        <location evidence="1">Cell membrane</location>
    </subcellularLocation>
</comment>
<dbReference type="GO" id="GO:0016020">
    <property type="term" value="C:membrane"/>
    <property type="evidence" value="ECO:0007669"/>
    <property type="project" value="InterPro"/>
</dbReference>
<organism evidence="7 8">
    <name type="scientific">Desulfosporosinus metallidurans</name>
    <dbReference type="NCBI Taxonomy" id="1888891"/>
    <lineage>
        <taxon>Bacteria</taxon>
        <taxon>Bacillati</taxon>
        <taxon>Bacillota</taxon>
        <taxon>Clostridia</taxon>
        <taxon>Eubacteriales</taxon>
        <taxon>Desulfitobacteriaceae</taxon>
        <taxon>Desulfosporosinus</taxon>
    </lineage>
</organism>
<reference evidence="7 8" key="1">
    <citation type="submission" date="2016-09" db="EMBL/GenBank/DDBJ databases">
        <title>Complete genome of Desulfosporosinus sp. OL.</title>
        <authorList>
            <person name="Mardanov A."/>
            <person name="Beletsky A."/>
            <person name="Panova A."/>
            <person name="Karnachuk O."/>
            <person name="Ravin N."/>
        </authorList>
    </citation>
    <scope>NUCLEOTIDE SEQUENCE [LARGE SCALE GENOMIC DNA]</scope>
    <source>
        <strain evidence="7 8">OL</strain>
    </source>
</reference>
<keyword evidence="2" id="KW-1003">Cell membrane</keyword>
<evidence type="ECO:0000256" key="6">
    <source>
        <dbReference type="SAM" id="Phobius"/>
    </source>
</evidence>
<evidence type="ECO:0000313" key="8">
    <source>
        <dbReference type="Proteomes" id="UP000186102"/>
    </source>
</evidence>
<keyword evidence="3 6" id="KW-0812">Transmembrane</keyword>
<proteinExistence type="predicted"/>
<keyword evidence="7" id="KW-0282">Flagellum</keyword>
<keyword evidence="7" id="KW-0966">Cell projection</keyword>
<evidence type="ECO:0000256" key="3">
    <source>
        <dbReference type="ARBA" id="ARBA00022692"/>
    </source>
</evidence>